<feature type="region of interest" description="Disordered" evidence="1">
    <location>
        <begin position="470"/>
        <end position="492"/>
    </location>
</feature>
<feature type="domain" description="CFAP65 seventh Ig-like" evidence="3">
    <location>
        <begin position="123"/>
        <end position="194"/>
    </location>
</feature>
<dbReference type="InterPro" id="IPR056344">
    <property type="entry name" value="Ig_CFAP65-like_9th"/>
</dbReference>
<feature type="compositionally biased region" description="Basic and acidic residues" evidence="1">
    <location>
        <begin position="815"/>
        <end position="827"/>
    </location>
</feature>
<feature type="region of interest" description="Disordered" evidence="1">
    <location>
        <begin position="803"/>
        <end position="829"/>
    </location>
</feature>
<feature type="compositionally biased region" description="Polar residues" evidence="1">
    <location>
        <begin position="1370"/>
        <end position="1381"/>
    </location>
</feature>
<gene>
    <name evidence="4" type="ORF">ADUPG1_006730</name>
</gene>
<feature type="domain" description="CFAP65-like ninth Ig-like" evidence="2">
    <location>
        <begin position="2138"/>
        <end position="2249"/>
    </location>
</feature>
<feature type="compositionally biased region" description="Low complexity" evidence="1">
    <location>
        <begin position="546"/>
        <end position="581"/>
    </location>
</feature>
<dbReference type="EMBL" id="BQXS01010018">
    <property type="protein sequence ID" value="GKT32624.1"/>
    <property type="molecule type" value="Genomic_DNA"/>
</dbReference>
<evidence type="ECO:0000259" key="2">
    <source>
        <dbReference type="Pfam" id="PF24816"/>
    </source>
</evidence>
<dbReference type="InterPro" id="IPR057470">
    <property type="entry name" value="Ig_CFAP65_7th"/>
</dbReference>
<dbReference type="Pfam" id="PF24816">
    <property type="entry name" value="Ig_CFAP65__9th"/>
    <property type="match status" value="1"/>
</dbReference>
<evidence type="ECO:0000313" key="5">
    <source>
        <dbReference type="Proteomes" id="UP001057375"/>
    </source>
</evidence>
<feature type="compositionally biased region" description="Polar residues" evidence="1">
    <location>
        <begin position="1298"/>
        <end position="1311"/>
    </location>
</feature>
<feature type="region of interest" description="Disordered" evidence="1">
    <location>
        <begin position="1348"/>
        <end position="1398"/>
    </location>
</feature>
<feature type="compositionally biased region" description="Low complexity" evidence="1">
    <location>
        <begin position="470"/>
        <end position="486"/>
    </location>
</feature>
<evidence type="ECO:0000256" key="1">
    <source>
        <dbReference type="SAM" id="MobiDB-lite"/>
    </source>
</evidence>
<dbReference type="InterPro" id="IPR013783">
    <property type="entry name" value="Ig-like_fold"/>
</dbReference>
<dbReference type="Pfam" id="PF25249">
    <property type="entry name" value="Ig_CFAP65_7th"/>
    <property type="match status" value="1"/>
</dbReference>
<dbReference type="Gene3D" id="2.60.40.10">
    <property type="entry name" value="Immunoglobulins"/>
    <property type="match status" value="7"/>
</dbReference>
<feature type="non-terminal residue" evidence="4">
    <location>
        <position position="2463"/>
    </location>
</feature>
<accession>A0ABQ5KMT1</accession>
<feature type="region of interest" description="Disordered" evidence="1">
    <location>
        <begin position="2067"/>
        <end position="2098"/>
    </location>
</feature>
<evidence type="ECO:0008006" key="6">
    <source>
        <dbReference type="Google" id="ProtNLM"/>
    </source>
</evidence>
<reference evidence="4" key="1">
    <citation type="submission" date="2022-03" db="EMBL/GenBank/DDBJ databases">
        <title>Draft genome sequence of Aduncisulcus paluster, a free-living microaerophilic Fornicata.</title>
        <authorList>
            <person name="Yuyama I."/>
            <person name="Kume K."/>
            <person name="Tamura T."/>
            <person name="Inagaki Y."/>
            <person name="Hashimoto T."/>
        </authorList>
    </citation>
    <scope>NUCLEOTIDE SEQUENCE</scope>
    <source>
        <strain evidence="4">NY0171</strain>
    </source>
</reference>
<organism evidence="4 5">
    <name type="scientific">Aduncisulcus paluster</name>
    <dbReference type="NCBI Taxonomy" id="2918883"/>
    <lineage>
        <taxon>Eukaryota</taxon>
        <taxon>Metamonada</taxon>
        <taxon>Carpediemonas-like organisms</taxon>
        <taxon>Aduncisulcus</taxon>
    </lineage>
</organism>
<feature type="compositionally biased region" description="Low complexity" evidence="1">
    <location>
        <begin position="1386"/>
        <end position="1397"/>
    </location>
</feature>
<comment type="caution">
    <text evidence="4">The sequence shown here is derived from an EMBL/GenBank/DDBJ whole genome shotgun (WGS) entry which is preliminary data.</text>
</comment>
<dbReference type="PANTHER" id="PTHR46127:SF1">
    <property type="entry name" value="CILIA- AND FLAGELLA-ASSOCIATED PROTEIN 65"/>
    <property type="match status" value="1"/>
</dbReference>
<feature type="region of interest" description="Disordered" evidence="1">
    <location>
        <begin position="543"/>
        <end position="582"/>
    </location>
</feature>
<feature type="compositionally biased region" description="Acidic residues" evidence="1">
    <location>
        <begin position="2079"/>
        <end position="2098"/>
    </location>
</feature>
<feature type="region of interest" description="Disordered" evidence="1">
    <location>
        <begin position="2354"/>
        <end position="2373"/>
    </location>
</feature>
<evidence type="ECO:0000259" key="3">
    <source>
        <dbReference type="Pfam" id="PF25249"/>
    </source>
</evidence>
<feature type="compositionally biased region" description="Basic and acidic residues" evidence="1">
    <location>
        <begin position="1348"/>
        <end position="1361"/>
    </location>
</feature>
<dbReference type="Proteomes" id="UP001057375">
    <property type="component" value="Unassembled WGS sequence"/>
</dbReference>
<feature type="region of interest" description="Disordered" evidence="1">
    <location>
        <begin position="1270"/>
        <end position="1315"/>
    </location>
</feature>
<sequence length="2463" mass="267556">MQSPIEAKDQILWYNILPGSKETKKLRVKNISTQTLTLNFRLPITSDFGTPFPDPVLLPPGIYHDFEISYVPTQRREIILPVEFFVEPMDFSFTVNLVAKLPDLRYELPKIFDFTQKVVSETSIMHETLHNTGTVDFEFEWRTSAPFWIIPATGMVKAGEKFKLDVYFHPPDAALYKGTAICIMVAEGEEEVTKEVPFQGLGKYPFPVITSDILPQTRTMFGKTRRKKSDSLLRKDALPPIDGVSLTLPATDSSLSPSQQVLSSLDVGSVMIGRSISKSITLHNHSEVPATFYAVMGTPPQLEEFQSDLIPMDNDSDLGLRLGGPFEDYLPQISIHPSHLEWYSGLQNHKSSVESYVSETELSNTAFRVFPSIVHLLPNESTKLEVFFSPSVPGSLTDTLTVFSMSAASSSISISGIGEVFDVIFSHKYVDFGAISMGSSRHVTLKLINRSSTAAPFQIICGDSSVTPSLSSPDMDLSSSPSNNPIITPPTLPTAPFSMSLTRGTVPPSLITPVTFSFRPPTASIHHTVMFLLVPGMTPRRLEAVGTGKSTGQKGSSTSSSSSQDDDSGSTSGAASSSSDTYGKVISGIRESSSSSLPLSMARPPPVSLEHLITWRRLRRQYDVNTLLKPWVLQRLAKDHRFSSRDADTDEDGAVIGQEPILSYPLSPSSVPTPLRSPFRPDYCPDPAGPLSISALEAAQRVLNECVVSDGITHEDSLVPLSSVRSGMGRSSRLATNVGMASKPSPTDAHNNSVSERAAKGACGVGEDIPDSYAVELVNVIMNLMSSEEDHDKHSTTSARILGDGEEQEEYLGSEGREGREGRDGREGGVVPYGKQVSTLAQSHIASGNDKVEISDLFDVIEARRISLLHSISTLLSSSNEDPLSSGCQSIEISHSFIDFGQCKAGRVQQVEVEIRNNTLTPWTVEWFASKPDSSTERAAEKEMIDGLDNSLSPSLASSTSRMVQQHRRSGAGSVGSRKIPLRHGSMSFSVSPQIGQISPKTSTIFVVSFAPMQDQVCFFSSLKASCFPSCSQHYLQFPRTVPPTPVTLSLDTCGSTVTLDEAAFVPAPHIDFVEGRKDTQSSAFSSLIRIPSVTVGMITGRVFMLSNEGGAPMLFKAIKVDDGGPFCHGFKKNFDPRAEITSPQFDIYPKIGVVPPKRSQMIFVCFRASYEGKTSCRFLIDCRMDRQDTQMLDCHHFEEVQEQKMAEILDEESGSTYGEEELKVLASREMRREGKERVIALAESGTEGVIGIVCVCEGHKVGVRVHCDGEKKGNNNNNQFGIEHKKKNGGKAKNKDSTLAPSNTSGSLGDSGNFEDNALVKLVDNLLDEEEQRGDMQKIIEAETVRMQEQEAGGEKKEGDGTSIMPGDLQSSTGMPTSNLFGKDSSPSEGIASSSSHQLDVSPSLASLLMPATSNAPPLLSFTGVSVGCTATRTLTLQNTAEMGLLVFWNFDSVNVESYRAVTSNAVRHRLMGKAAGALKNSLSLSEEEASSSLPLIAIHPRTRLIAPGESVSFTVYISPPREGSFDFSVSYVVSASPVSVPVPKSLCYRDQDDKGVIPAFETKSPSDPDRRASIEHHVLACSLRSSLEQQSSSSSSTVDEALNSVIILDKSSLHGEQDEEYKPVIEETPCLYPHSKSEHTIFSRLFNAPSAPIPPVPSTSSHSRVKSHKNNLLVADSTVPNYLLSYRTHFIQITCEATPRNLTLTPDSFSFSNVSAGDEVSATLCVKNLSDTRAQFSMGYRVKETEGDYEEECDNGDDSCSVRRRDVAAPDPPLGLCGTEKKGDTGCLLTSNSDSKSVCILSSSGHDIQGTSESLTSASTAGPLSSLPPLLTFAPSSSGAIESGESLDVQLFLHPHVHSTFAIDVQCAFPEPLPPVAMRKAKRFAIMCVAKHSIVEEWLKKKEEEQEARMIGSSVVNKPSRFSNTGLNLVRSRSGEEDIVKSLSSTLSTLLPLFSSLDQTLSITKPKVTNIPIKLSSSLPMLRVCGCSVSRHDSINAWKLCHIDDLNAMIHNTHITQSERQMRRTGASPVICPDGTTMLDNLPVHVIELPAVHALRISKKKNSDQTKITMKSLSSSSEEDSSSFEVEDESEDEDEDNIVTTLMGSTIPIKVPKSKTIIREDGDKQIHFRNVSTTAKVNTSGSNSLYTRLSLTFENTGLVDVNIRVVGPHNFIPQVERWAESAQPHPRFLSLSSTIHSGAFEIEDSEVQIGPNERGTVHIKAWHVLPGFLEIPFVLDVKNGHMVLIIVKSFTLSSLDVDVGVDFSNPYSRRVKDLSFWPMNHTTASQLGEVRTSRRLREVRRERELGVSVRSTGINEHTGASLRDASIVEAKVKSLTDSSHAIPYDAHAISSSTSSTSVSADGSGSHTTSAGSGLGSTQLPFMDDSICPIVSSFTLLPVPLSHSQPLLQQLIVRNNGAYDVVVTADPFGNAFSSLRQLNAGSSIFELASSQPFVVPAWGHAP</sequence>
<dbReference type="InterPro" id="IPR052614">
    <property type="entry name" value="CFAP65"/>
</dbReference>
<keyword evidence="5" id="KW-1185">Reference proteome</keyword>
<evidence type="ECO:0000313" key="4">
    <source>
        <dbReference type="EMBL" id="GKT32624.1"/>
    </source>
</evidence>
<proteinExistence type="predicted"/>
<name>A0ABQ5KMT1_9EUKA</name>
<protein>
    <recommendedName>
        <fullName evidence="6">MSP domain-containing protein</fullName>
    </recommendedName>
</protein>
<dbReference type="PANTHER" id="PTHR46127">
    <property type="entry name" value="CILIA- AND FLAGELLA-ASSOCIATED PROTEIN 65"/>
    <property type="match status" value="1"/>
</dbReference>